<organism evidence="2 3">
    <name type="scientific">Paracoccidioides brasiliensis (strain Pb18)</name>
    <dbReference type="NCBI Taxonomy" id="502780"/>
    <lineage>
        <taxon>Eukaryota</taxon>
        <taxon>Fungi</taxon>
        <taxon>Dikarya</taxon>
        <taxon>Ascomycota</taxon>
        <taxon>Pezizomycotina</taxon>
        <taxon>Eurotiomycetes</taxon>
        <taxon>Eurotiomycetidae</taxon>
        <taxon>Onygenales</taxon>
        <taxon>Ajellomycetaceae</taxon>
        <taxon>Paracoccidioides</taxon>
    </lineage>
</organism>
<dbReference type="HOGENOM" id="CLU_863565_0_0_1"/>
<dbReference type="EMBL" id="KN275967">
    <property type="protein sequence ID" value="EEH42509.2"/>
    <property type="molecule type" value="Genomic_DNA"/>
</dbReference>
<dbReference type="VEuPathDB" id="FungiDB:PADG_07329"/>
<sequence>MVTSADRNTLAVRLSVHISSPLNQIVTVTHKIVPASDLAYHRPFETRLNVLGSQHEPNVERKLTRIPSLFLVILTFDESALNCKPVCSVTRNLSATLACMALTFLAQSQTRVKIDDSDDTDDFEEIDSATLRRSNVTLMERHDPQAVGVIGYTSRQKTILESEVRHKENQTGTKTSRSSFPSTLQFRRTQVWVWILVERIELALKRSARCNCTDIYYLGTSVHVAPLACEFGRPGRLGPTTTQTVSSTRRVITVLLEKVAAPATGVTAYLATNGTRWTQRGERLSTAIELPMDFMWAVGLWAVGFLYLFSPYPVFLRRWAAY</sequence>
<keyword evidence="1" id="KW-1133">Transmembrane helix</keyword>
<accession>C1GJ93</accession>
<feature type="transmembrane region" description="Helical" evidence="1">
    <location>
        <begin position="294"/>
        <end position="316"/>
    </location>
</feature>
<reference evidence="2 3" key="1">
    <citation type="journal article" date="2011" name="PLoS Genet.">
        <title>Comparative genomic analysis of human fungal pathogens causing paracoccidioidomycosis.</title>
        <authorList>
            <person name="Desjardins C.A."/>
            <person name="Champion M.D."/>
            <person name="Holder J.W."/>
            <person name="Muszewska A."/>
            <person name="Goldberg J."/>
            <person name="Bailao A.M."/>
            <person name="Brigido M.M."/>
            <person name="Ferreira M.E."/>
            <person name="Garcia A.M."/>
            <person name="Grynberg M."/>
            <person name="Gujja S."/>
            <person name="Heiman D.I."/>
            <person name="Henn M.R."/>
            <person name="Kodira C.D."/>
            <person name="Leon-Narvaez H."/>
            <person name="Longo L.V."/>
            <person name="Ma L.J."/>
            <person name="Malavazi I."/>
            <person name="Matsuo A.L."/>
            <person name="Morais F.V."/>
            <person name="Pereira M."/>
            <person name="Rodriguez-Brito S."/>
            <person name="Sakthikumar S."/>
            <person name="Salem-Izacc S.M."/>
            <person name="Sykes S.M."/>
            <person name="Teixeira M.M."/>
            <person name="Vallejo M.C."/>
            <person name="Walter M.E."/>
            <person name="Yandava C."/>
            <person name="Young S."/>
            <person name="Zeng Q."/>
            <person name="Zucker J."/>
            <person name="Felipe M.S."/>
            <person name="Goldman G.H."/>
            <person name="Haas B.J."/>
            <person name="McEwen J.G."/>
            <person name="Nino-Vega G."/>
            <person name="Puccia R."/>
            <person name="San-Blas G."/>
            <person name="Soares C.M."/>
            <person name="Birren B.W."/>
            <person name="Cuomo C.A."/>
        </authorList>
    </citation>
    <scope>NUCLEOTIDE SEQUENCE [LARGE SCALE GENOMIC DNA]</scope>
    <source>
        <strain evidence="2 3">Pb18</strain>
    </source>
</reference>
<dbReference type="eggNOG" id="ENOG502RQQH">
    <property type="taxonomic scope" value="Eukaryota"/>
</dbReference>
<keyword evidence="1" id="KW-0472">Membrane</keyword>
<proteinExistence type="predicted"/>
<dbReference type="InParanoid" id="C1GJ93"/>
<dbReference type="AlphaFoldDB" id="C1GJ93"/>
<gene>
    <name evidence="2" type="ORF">PADG_07329</name>
</gene>
<keyword evidence="3" id="KW-1185">Reference proteome</keyword>
<evidence type="ECO:0000313" key="3">
    <source>
        <dbReference type="Proteomes" id="UP000001628"/>
    </source>
</evidence>
<evidence type="ECO:0000256" key="1">
    <source>
        <dbReference type="SAM" id="Phobius"/>
    </source>
</evidence>
<evidence type="ECO:0000313" key="2">
    <source>
        <dbReference type="EMBL" id="EEH42509.2"/>
    </source>
</evidence>
<protein>
    <submittedName>
        <fullName evidence="2">Uncharacterized protein</fullName>
    </submittedName>
</protein>
<dbReference type="Proteomes" id="UP000001628">
    <property type="component" value="Unassembled WGS sequence"/>
</dbReference>
<keyword evidence="1" id="KW-0812">Transmembrane</keyword>
<name>C1GJ93_PARBD</name>
<dbReference type="RefSeq" id="XP_010762679.1">
    <property type="nucleotide sequence ID" value="XM_010764377.1"/>
</dbReference>
<dbReference type="KEGG" id="pbn:PADG_07329"/>
<dbReference type="GeneID" id="22585838"/>